<evidence type="ECO:0000313" key="2">
    <source>
        <dbReference type="EMBL" id="SPO00029.1"/>
    </source>
</evidence>
<accession>A0AAE8ST46</accession>
<evidence type="ECO:0008006" key="4">
    <source>
        <dbReference type="Google" id="ProtNLM"/>
    </source>
</evidence>
<feature type="region of interest" description="Disordered" evidence="1">
    <location>
        <begin position="504"/>
        <end position="537"/>
    </location>
</feature>
<feature type="compositionally biased region" description="Polar residues" evidence="1">
    <location>
        <begin position="504"/>
        <end position="518"/>
    </location>
</feature>
<gene>
    <name evidence="2" type="ORF">DNG_02881</name>
</gene>
<dbReference type="PANTHER" id="PTHR42345:SF2">
    <property type="entry name" value="HELICASE-LIKE PROTEIN"/>
    <property type="match status" value="1"/>
</dbReference>
<evidence type="ECO:0000256" key="1">
    <source>
        <dbReference type="SAM" id="MobiDB-lite"/>
    </source>
</evidence>
<comment type="caution">
    <text evidence="2">The sequence shown here is derived from an EMBL/GenBank/DDBJ whole genome shotgun (WGS) entry which is preliminary data.</text>
</comment>
<feature type="compositionally biased region" description="Polar residues" evidence="1">
    <location>
        <begin position="9"/>
        <end position="22"/>
    </location>
</feature>
<sequence length="964" mass="106132">MPSIPWSKRSASVRQASTTAANNELAVEAAPDAAKLPPPSASYSSTPISPRSPINANKPLPSPPPPGSSLAEGPPPKPVLKLARIMATLSDSDIEKLFSGAPQYFARSEGHNTGAPHPSVAFPWDEEVGIRDLADHIQVEDHAWRCMTAWPHITRGARRNSNASATTGGLDRARAHFYPRCRERPNMLSMLGLEKGTIGYQAALEMSVSDALQEEQYGFGSLGFKAHLILDQRQKLVSSKDGLRRLKEDFVLDQLSKNGRRYNSGILTKDMSSELYNDLFLHILHPPNRIIDHGDPYSLAVQIQALLKVLTTPNVWLDFSRVEWRLRLGQVLWGTLEGDEVADGTAIADADTMGECIHERYWLLLQVLLACELLIRLDAITSGEELGVESIHPDDIRRFERDANATVKWSLILARVWLDNIEVRKSEPDSAPPNHASTGWLASLTERMTLHSHRHTKSRDMEEPATYTVKGVHGERQINGLTHFARKLQWPNIESYEARITDNARTVNHSSPVSGSPRDSTHARRTSVSSLPKTPTLKKGLRLRRRKVGAMLNPNGWLSKSYISSLVLPGESVSHLLMATLLENDKEAMAKLGPMANLAGGFIYRGKSFWSTNCVVGRVLAAGNGSAECMGWISSDVMPTEVQDGWVDITVEETPAATQRTGRKARLWDKVNVEKDSDVLGNADPSSVFPADFIIPTENNYLEPLGIVGIELQSLSLSAARDSFDTLAGEENGFAADVARHKINTYSSSLSFIATRDGEETEHTFSLSRDVYFVTAHPCAPSQYVKYVKSPSSPTIQQIDVSGEDVPGKISTVASVTGHPLHKSFTYTVIHLSELLRRRSEPLESLLQNTPARRPSLTPTQNTTTMPRVLVIDCVTNFPRTPPQSTPTSPLSATPPLGSLHGVAAEKMHLESRARRFGSDVEILARAICAEMGWDAVISRRRRGCLGCAIREAGALDWRVVIRL</sequence>
<reference evidence="2" key="1">
    <citation type="submission" date="2018-03" db="EMBL/GenBank/DDBJ databases">
        <authorList>
            <person name="Guldener U."/>
        </authorList>
    </citation>
    <scope>NUCLEOTIDE SEQUENCE</scope>
</reference>
<feature type="compositionally biased region" description="Polar residues" evidence="1">
    <location>
        <begin position="41"/>
        <end position="55"/>
    </location>
</feature>
<feature type="region of interest" description="Disordered" evidence="1">
    <location>
        <begin position="1"/>
        <end position="77"/>
    </location>
</feature>
<organism evidence="2 3">
    <name type="scientific">Cephalotrichum gorgonifer</name>
    <dbReference type="NCBI Taxonomy" id="2041049"/>
    <lineage>
        <taxon>Eukaryota</taxon>
        <taxon>Fungi</taxon>
        <taxon>Dikarya</taxon>
        <taxon>Ascomycota</taxon>
        <taxon>Pezizomycotina</taxon>
        <taxon>Sordariomycetes</taxon>
        <taxon>Hypocreomycetidae</taxon>
        <taxon>Microascales</taxon>
        <taxon>Microascaceae</taxon>
        <taxon>Cephalotrichum</taxon>
    </lineage>
</organism>
<dbReference type="Proteomes" id="UP001187682">
    <property type="component" value="Unassembled WGS sequence"/>
</dbReference>
<feature type="compositionally biased region" description="Pro residues" evidence="1">
    <location>
        <begin position="60"/>
        <end position="77"/>
    </location>
</feature>
<dbReference type="EMBL" id="ONZQ02000003">
    <property type="protein sequence ID" value="SPO00029.1"/>
    <property type="molecule type" value="Genomic_DNA"/>
</dbReference>
<name>A0AAE8ST46_9PEZI</name>
<evidence type="ECO:0000313" key="3">
    <source>
        <dbReference type="Proteomes" id="UP001187682"/>
    </source>
</evidence>
<keyword evidence="3" id="KW-1185">Reference proteome</keyword>
<proteinExistence type="predicted"/>
<dbReference type="AlphaFoldDB" id="A0AAE8ST46"/>
<dbReference type="PANTHER" id="PTHR42345">
    <property type="entry name" value="TPR_REGION DOMAIN-CONTAINING PROTEIN"/>
    <property type="match status" value="1"/>
</dbReference>
<protein>
    <recommendedName>
        <fullName evidence="4">Helicase-like protein</fullName>
    </recommendedName>
</protein>